<keyword evidence="5 8" id="KW-0119">Carbohydrate metabolism</keyword>
<evidence type="ECO:0000256" key="1">
    <source>
        <dbReference type="ARBA" id="ARBA00000966"/>
    </source>
</evidence>
<evidence type="ECO:0000256" key="3">
    <source>
        <dbReference type="ARBA" id="ARBA00022801"/>
    </source>
</evidence>
<feature type="domain" description="Glycoside hydrolase family 9" evidence="10">
    <location>
        <begin position="18"/>
        <end position="130"/>
    </location>
</feature>
<keyword evidence="7 8" id="KW-0624">Polysaccharide degradation</keyword>
<evidence type="ECO:0000313" key="11">
    <source>
        <dbReference type="EMBL" id="KAI3874877.1"/>
    </source>
</evidence>
<protein>
    <recommendedName>
        <fullName evidence="9">Endoglucanase</fullName>
        <ecNumber evidence="9">3.2.1.4</ecNumber>
    </recommendedName>
</protein>
<evidence type="ECO:0000256" key="4">
    <source>
        <dbReference type="ARBA" id="ARBA00023001"/>
    </source>
</evidence>
<evidence type="ECO:0000256" key="6">
    <source>
        <dbReference type="ARBA" id="ARBA00023295"/>
    </source>
</evidence>
<organism evidence="11 12">
    <name type="scientific">Papaver atlanticum</name>
    <dbReference type="NCBI Taxonomy" id="357466"/>
    <lineage>
        <taxon>Eukaryota</taxon>
        <taxon>Viridiplantae</taxon>
        <taxon>Streptophyta</taxon>
        <taxon>Embryophyta</taxon>
        <taxon>Tracheophyta</taxon>
        <taxon>Spermatophyta</taxon>
        <taxon>Magnoliopsida</taxon>
        <taxon>Ranunculales</taxon>
        <taxon>Papaveraceae</taxon>
        <taxon>Papaveroideae</taxon>
        <taxon>Papaver</taxon>
    </lineage>
</organism>
<comment type="catalytic activity">
    <reaction evidence="1 9">
        <text>Endohydrolysis of (1-&gt;4)-beta-D-glucosidic linkages in cellulose, lichenin and cereal beta-D-glucans.</text>
        <dbReference type="EC" id="3.2.1.4"/>
    </reaction>
</comment>
<dbReference type="GO" id="GO:0030245">
    <property type="term" value="P:cellulose catabolic process"/>
    <property type="evidence" value="ECO:0007669"/>
    <property type="project" value="UniProtKB-KW"/>
</dbReference>
<name>A0AAD4S9D7_9MAGN</name>
<dbReference type="GO" id="GO:0008810">
    <property type="term" value="F:cellulase activity"/>
    <property type="evidence" value="ECO:0007669"/>
    <property type="project" value="UniProtKB-EC"/>
</dbReference>
<dbReference type="PANTHER" id="PTHR22298">
    <property type="entry name" value="ENDO-1,4-BETA-GLUCANASE"/>
    <property type="match status" value="1"/>
</dbReference>
<dbReference type="InterPro" id="IPR018221">
    <property type="entry name" value="Glyco_hydro_9_His_AS"/>
</dbReference>
<proteinExistence type="inferred from homology"/>
<dbReference type="EMBL" id="JAJJMB010012638">
    <property type="protein sequence ID" value="KAI3874877.1"/>
    <property type="molecule type" value="Genomic_DNA"/>
</dbReference>
<keyword evidence="4 9" id="KW-0136">Cellulose degradation</keyword>
<keyword evidence="12" id="KW-1185">Reference proteome</keyword>
<evidence type="ECO:0000256" key="8">
    <source>
        <dbReference type="PROSITE-ProRule" id="PRU10059"/>
    </source>
</evidence>
<dbReference type="InterPro" id="IPR012341">
    <property type="entry name" value="6hp_glycosidase-like_sf"/>
</dbReference>
<keyword evidence="6 8" id="KW-0326">Glycosidase</keyword>
<dbReference type="InterPro" id="IPR008928">
    <property type="entry name" value="6-hairpin_glycosidase_sf"/>
</dbReference>
<evidence type="ECO:0000256" key="5">
    <source>
        <dbReference type="ARBA" id="ARBA00023277"/>
    </source>
</evidence>
<dbReference type="Gene3D" id="1.50.10.10">
    <property type="match status" value="1"/>
</dbReference>
<feature type="active site" evidence="8">
    <location>
        <position position="57"/>
    </location>
</feature>
<gene>
    <name evidence="11" type="ORF">MKW98_019450</name>
</gene>
<evidence type="ECO:0000256" key="9">
    <source>
        <dbReference type="RuleBase" id="RU361166"/>
    </source>
</evidence>
<dbReference type="Proteomes" id="UP001202328">
    <property type="component" value="Unassembled WGS sequence"/>
</dbReference>
<comment type="similarity">
    <text evidence="2 8 9">Belongs to the glycosyl hydrolase 9 (cellulase E) family.</text>
</comment>
<evidence type="ECO:0000313" key="12">
    <source>
        <dbReference type="Proteomes" id="UP001202328"/>
    </source>
</evidence>
<keyword evidence="3 8" id="KW-0378">Hydrolase</keyword>
<reference evidence="11" key="1">
    <citation type="submission" date="2022-04" db="EMBL/GenBank/DDBJ databases">
        <title>A functionally conserved STORR gene fusion in Papaver species that diverged 16.8 million years ago.</title>
        <authorList>
            <person name="Catania T."/>
        </authorList>
    </citation>
    <scope>NUCLEOTIDE SEQUENCE</scope>
    <source>
        <strain evidence="11">S-188037</strain>
    </source>
</reference>
<comment type="caution">
    <text evidence="11">The sequence shown here is derived from an EMBL/GenBank/DDBJ whole genome shotgun (WGS) entry which is preliminary data.</text>
</comment>
<evidence type="ECO:0000256" key="7">
    <source>
        <dbReference type="ARBA" id="ARBA00023326"/>
    </source>
</evidence>
<dbReference type="SUPFAM" id="SSF48208">
    <property type="entry name" value="Six-hairpin glycosidases"/>
    <property type="match status" value="1"/>
</dbReference>
<accession>A0AAD4S9D7</accession>
<dbReference type="PROSITE" id="PS00592">
    <property type="entry name" value="GH9_2"/>
    <property type="match status" value="1"/>
</dbReference>
<dbReference type="EC" id="3.2.1.4" evidence="9"/>
<evidence type="ECO:0000259" key="10">
    <source>
        <dbReference type="Pfam" id="PF00759"/>
    </source>
</evidence>
<sequence length="174" mass="19676">MAYSDLDGVSLECGDEEVDSGDLYNFVQLQVDYILGNNPLNMSYMVGFGTNYPQYIHHRASSIVSYKDDISRILCEQGFHAWYNRTEPNPNVLHGAVVGGPNKGDRFTDDRANYKQNEPSTVTVAPFVAVFLFILSLERKLQKNLAETNYKFLFIRGEVIIAKESHCRPDGITK</sequence>
<evidence type="ECO:0000256" key="2">
    <source>
        <dbReference type="ARBA" id="ARBA00007072"/>
    </source>
</evidence>
<dbReference type="Pfam" id="PF00759">
    <property type="entry name" value="Glyco_hydro_9"/>
    <property type="match status" value="1"/>
</dbReference>
<dbReference type="AlphaFoldDB" id="A0AAD4S9D7"/>
<dbReference type="InterPro" id="IPR001701">
    <property type="entry name" value="Glyco_hydro_9"/>
</dbReference>